<dbReference type="SMART" id="SM00760">
    <property type="entry name" value="Bac_DnaA_C"/>
    <property type="match status" value="1"/>
</dbReference>
<evidence type="ECO:0000256" key="7">
    <source>
        <dbReference type="ARBA" id="ARBA00023125"/>
    </source>
</evidence>
<dbReference type="CDD" id="cd00009">
    <property type="entry name" value="AAA"/>
    <property type="match status" value="1"/>
</dbReference>
<feature type="binding site" evidence="8">
    <location>
        <position position="155"/>
    </location>
    <ligand>
        <name>ATP</name>
        <dbReference type="ChEBI" id="CHEBI:30616"/>
    </ligand>
</feature>
<evidence type="ECO:0000256" key="1">
    <source>
        <dbReference type="ARBA" id="ARBA00006583"/>
    </source>
</evidence>
<evidence type="ECO:0000313" key="14">
    <source>
        <dbReference type="EMBL" id="MBT9144874.1"/>
    </source>
</evidence>
<dbReference type="SMART" id="SM00382">
    <property type="entry name" value="AAA"/>
    <property type="match status" value="1"/>
</dbReference>
<comment type="caution">
    <text evidence="8">Lacks conserved residue(s) required for the propagation of feature annotation.</text>
</comment>
<evidence type="ECO:0000256" key="5">
    <source>
        <dbReference type="ARBA" id="ARBA00022840"/>
    </source>
</evidence>
<dbReference type="Pfam" id="PF08299">
    <property type="entry name" value="Bac_DnaA_C"/>
    <property type="match status" value="1"/>
</dbReference>
<dbReference type="GO" id="GO:0008289">
    <property type="term" value="F:lipid binding"/>
    <property type="evidence" value="ECO:0007669"/>
    <property type="project" value="UniProtKB-KW"/>
</dbReference>
<feature type="domain" description="Chromosomal replication initiator DnaA C-terminal" evidence="13">
    <location>
        <begin position="357"/>
        <end position="426"/>
    </location>
</feature>
<dbReference type="NCBIfam" id="TIGR00362">
    <property type="entry name" value="DnaA"/>
    <property type="match status" value="1"/>
</dbReference>
<feature type="region of interest" description="Domain I, interacts with DnaA modulators" evidence="8">
    <location>
        <begin position="1"/>
        <end position="84"/>
    </location>
</feature>
<evidence type="ECO:0000259" key="13">
    <source>
        <dbReference type="SMART" id="SM00760"/>
    </source>
</evidence>
<dbReference type="Gene3D" id="1.10.1750.10">
    <property type="match status" value="1"/>
</dbReference>
<comment type="subunit">
    <text evidence="8">Oligomerizes as a right-handed, spiral filament on DNA at oriC.</text>
</comment>
<dbReference type="InterPro" id="IPR013159">
    <property type="entry name" value="DnaA_C"/>
</dbReference>
<dbReference type="InterPro" id="IPR003593">
    <property type="entry name" value="AAA+_ATPase"/>
</dbReference>
<dbReference type="GO" id="GO:0005886">
    <property type="term" value="C:plasma membrane"/>
    <property type="evidence" value="ECO:0007669"/>
    <property type="project" value="TreeGrafter"/>
</dbReference>
<dbReference type="PANTHER" id="PTHR30050:SF2">
    <property type="entry name" value="CHROMOSOMAL REPLICATION INITIATOR PROTEIN DNAA"/>
    <property type="match status" value="1"/>
</dbReference>
<evidence type="ECO:0000256" key="8">
    <source>
        <dbReference type="HAMAP-Rule" id="MF_00377"/>
    </source>
</evidence>
<feature type="binding site" evidence="8">
    <location>
        <position position="153"/>
    </location>
    <ligand>
        <name>ATP</name>
        <dbReference type="ChEBI" id="CHEBI:30616"/>
    </ligand>
</feature>
<dbReference type="HAMAP" id="MF_00377">
    <property type="entry name" value="DnaA_bact"/>
    <property type="match status" value="1"/>
</dbReference>
<dbReference type="GO" id="GO:0003688">
    <property type="term" value="F:DNA replication origin binding"/>
    <property type="evidence" value="ECO:0007669"/>
    <property type="project" value="UniProtKB-UniRule"/>
</dbReference>
<evidence type="ECO:0000313" key="15">
    <source>
        <dbReference type="Proteomes" id="UP000811545"/>
    </source>
</evidence>
<keyword evidence="4 8" id="KW-0547">Nucleotide-binding</keyword>
<dbReference type="Pfam" id="PF00308">
    <property type="entry name" value="Bac_DnaA"/>
    <property type="match status" value="1"/>
</dbReference>
<dbReference type="AlphaFoldDB" id="A0A9E2BH01"/>
<protein>
    <recommendedName>
        <fullName evidence="8 9">Chromosomal replication initiator protein DnaA</fullName>
    </recommendedName>
</protein>
<dbReference type="InterPro" id="IPR024633">
    <property type="entry name" value="DnaA_N_dom"/>
</dbReference>
<dbReference type="InterPro" id="IPR018312">
    <property type="entry name" value="Chromosome_initiator_DnaA_CS"/>
</dbReference>
<dbReference type="EMBL" id="QLTW01000028">
    <property type="protein sequence ID" value="MBT9144874.1"/>
    <property type="molecule type" value="Genomic_DNA"/>
</dbReference>
<dbReference type="SUPFAM" id="SSF52540">
    <property type="entry name" value="P-loop containing nucleoside triphosphate hydrolases"/>
    <property type="match status" value="1"/>
</dbReference>
<dbReference type="GO" id="GO:0006275">
    <property type="term" value="P:regulation of DNA replication"/>
    <property type="evidence" value="ECO:0007669"/>
    <property type="project" value="UniProtKB-UniRule"/>
</dbReference>
<dbReference type="GO" id="GO:0005524">
    <property type="term" value="F:ATP binding"/>
    <property type="evidence" value="ECO:0007669"/>
    <property type="project" value="UniProtKB-UniRule"/>
</dbReference>
<dbReference type="GO" id="GO:0006270">
    <property type="term" value="P:DNA replication initiation"/>
    <property type="evidence" value="ECO:0007669"/>
    <property type="project" value="UniProtKB-UniRule"/>
</dbReference>
<dbReference type="Gene3D" id="3.30.300.180">
    <property type="match status" value="1"/>
</dbReference>
<evidence type="ECO:0000256" key="6">
    <source>
        <dbReference type="ARBA" id="ARBA00023121"/>
    </source>
</evidence>
<dbReference type="InterPro" id="IPR010921">
    <property type="entry name" value="Trp_repressor/repl_initiator"/>
</dbReference>
<evidence type="ECO:0000256" key="3">
    <source>
        <dbReference type="ARBA" id="ARBA00022705"/>
    </source>
</evidence>
<comment type="similarity">
    <text evidence="1 8 11">Belongs to the DnaA family.</text>
</comment>
<dbReference type="Gene3D" id="3.40.50.300">
    <property type="entry name" value="P-loop containing nucleotide triphosphate hydrolases"/>
    <property type="match status" value="1"/>
</dbReference>
<evidence type="ECO:0000256" key="9">
    <source>
        <dbReference type="NCBIfam" id="TIGR00362"/>
    </source>
</evidence>
<dbReference type="PROSITE" id="PS01008">
    <property type="entry name" value="DNAA"/>
    <property type="match status" value="1"/>
</dbReference>
<dbReference type="SUPFAM" id="SSF48295">
    <property type="entry name" value="TrpR-like"/>
    <property type="match status" value="1"/>
</dbReference>
<name>A0A9E2BH01_PSYF1</name>
<dbReference type="PRINTS" id="PR00051">
    <property type="entry name" value="DNAA"/>
</dbReference>
<proteinExistence type="inferred from homology"/>
<gene>
    <name evidence="14" type="primary">dnaA_1</name>
    <name evidence="8" type="synonym">dnaA</name>
    <name evidence="14" type="ORF">DDT42_00730</name>
</gene>
<evidence type="ECO:0000256" key="4">
    <source>
        <dbReference type="ARBA" id="ARBA00022741"/>
    </source>
</evidence>
<dbReference type="InterPro" id="IPR038454">
    <property type="entry name" value="DnaA_N_sf"/>
</dbReference>
<dbReference type="CDD" id="cd06571">
    <property type="entry name" value="Bac_DnaA_C"/>
    <property type="match status" value="1"/>
</dbReference>
<dbReference type="InterPro" id="IPR001957">
    <property type="entry name" value="Chromosome_initiator_DnaA"/>
</dbReference>
<evidence type="ECO:0000259" key="12">
    <source>
        <dbReference type="SMART" id="SM00382"/>
    </source>
</evidence>
<keyword evidence="5 8" id="KW-0067">ATP-binding</keyword>
<dbReference type="GO" id="GO:0005737">
    <property type="term" value="C:cytoplasm"/>
    <property type="evidence" value="ECO:0007669"/>
    <property type="project" value="UniProtKB-SubCell"/>
</dbReference>
<keyword evidence="3 8" id="KW-0235">DNA replication</keyword>
<sequence>MEEIKLAWTEALKDIKQKVSQPVFEMWIKPISIFRLTPEVITLVVPSEFARDWLTSNCLNIIQEALSLRLNSPVKVDFTIKEREITEPPAAHRFEEEDEEDQEITEDHTINNLYTFDRFVVGSSNKLAYATSRAVADTPGKAYNPLFIYGGVGLGKTHLLHAVANRVKEKYKRKKFLYVSCEKFVNELIKAIGERKTGEFQNKYRHVDVLLIDDVQFLSGKERTQEEFFHTFNTLYETRKQVVMTSDRLPREIPNLEERLRSRFEWGLMADIDAPDFETRVAILRNKVMNNLKQKDSIPNEVLEYIASLITENIRELEGALNRVMAVSSLQELPLTLTLAQNVLKGVFEKPESAKPTLEDIQEAISRYFNIKKEEITSTRRTQDIAHARQIAMYLSRELTNHSLLTIGRWFGKKNHATVLHACERVKKDISDNADFKRVIDSIYATLKKH</sequence>
<feature type="binding site" evidence="8">
    <location>
        <position position="157"/>
    </location>
    <ligand>
        <name>ATP</name>
        <dbReference type="ChEBI" id="CHEBI:30616"/>
    </ligand>
</feature>
<dbReference type="PANTHER" id="PTHR30050">
    <property type="entry name" value="CHROMOSOMAL REPLICATION INITIATOR PROTEIN DNAA"/>
    <property type="match status" value="1"/>
</dbReference>
<keyword evidence="6 8" id="KW-0446">Lipid-binding</keyword>
<comment type="subcellular location">
    <subcellularLocation>
        <location evidence="8">Cytoplasm</location>
    </subcellularLocation>
</comment>
<keyword evidence="7 8" id="KW-0238">DNA-binding</keyword>
<dbReference type="InterPro" id="IPR020591">
    <property type="entry name" value="Chromosome_initiator_DnaA-like"/>
</dbReference>
<comment type="caution">
    <text evidence="14">The sequence shown here is derived from an EMBL/GenBank/DDBJ whole genome shotgun (WGS) entry which is preliminary data.</text>
</comment>
<comment type="domain">
    <text evidence="8">Domain I is involved in oligomerization and binding regulators, domain II is flexibile and of varying length in different bacteria, domain III forms the AAA+ region, while domain IV binds dsDNA.</text>
</comment>
<feature type="binding site" evidence="8">
    <location>
        <position position="156"/>
    </location>
    <ligand>
        <name>ATP</name>
        <dbReference type="ChEBI" id="CHEBI:30616"/>
    </ligand>
</feature>
<evidence type="ECO:0000256" key="2">
    <source>
        <dbReference type="ARBA" id="ARBA00022490"/>
    </source>
</evidence>
<dbReference type="Gene3D" id="1.10.8.60">
    <property type="match status" value="1"/>
</dbReference>
<accession>A0A9E2BH01</accession>
<organism evidence="14 15">
    <name type="scientific">Psychracetigena formicireducens</name>
    <dbReference type="NCBI Taxonomy" id="2986056"/>
    <lineage>
        <taxon>Bacteria</taxon>
        <taxon>Bacillati</taxon>
        <taxon>Candidatus Lithacetigenota</taxon>
        <taxon>Candidatus Psychracetigena</taxon>
    </lineage>
</organism>
<dbReference type="Proteomes" id="UP000811545">
    <property type="component" value="Unassembled WGS sequence"/>
</dbReference>
<comment type="function">
    <text evidence="8 10">Plays an essential role in the initiation and regulation of chromosomal replication. ATP-DnaA binds to the origin of replication (oriC) to initiate formation of the DNA replication initiation complex once per cell cycle. Binds the DnaA box (a 9 base pair repeat at the origin) and separates the double-stranded (ds)DNA. Forms a right-handed helical filament on oriC DNA; dsDNA binds to the exterior of the filament while single-stranded (ss)DNA is stabiized in the filament's interior. The ATP-DnaA-oriC complex binds and stabilizes one strand of the AT-rich DNA unwinding element (DUE), permitting loading of DNA polymerase. After initiation quickly degrades to an ADP-DnaA complex that is not apt for DNA replication. Binds acidic phospholipids.</text>
</comment>
<keyword evidence="2 8" id="KW-0963">Cytoplasm</keyword>
<dbReference type="Pfam" id="PF11638">
    <property type="entry name" value="DnaA_N"/>
    <property type="match status" value="1"/>
</dbReference>
<dbReference type="InterPro" id="IPR027417">
    <property type="entry name" value="P-loop_NTPase"/>
</dbReference>
<dbReference type="InterPro" id="IPR013317">
    <property type="entry name" value="DnaA_dom"/>
</dbReference>
<dbReference type="FunFam" id="3.40.50.300:FF:000668">
    <property type="entry name" value="Chromosomal replication initiator protein DnaA"/>
    <property type="match status" value="1"/>
</dbReference>
<feature type="domain" description="AAA+ ATPase" evidence="12">
    <location>
        <begin position="142"/>
        <end position="270"/>
    </location>
</feature>
<evidence type="ECO:0000256" key="11">
    <source>
        <dbReference type="RuleBase" id="RU004227"/>
    </source>
</evidence>
<evidence type="ECO:0000256" key="10">
    <source>
        <dbReference type="RuleBase" id="RU000577"/>
    </source>
</evidence>
<reference evidence="14 15" key="1">
    <citation type="journal article" date="2021" name="bioRxiv">
        <title>Unique metabolic strategies in Hadean analogues reveal hints for primordial physiology.</title>
        <authorList>
            <person name="Nobu M.K."/>
            <person name="Nakai R."/>
            <person name="Tamazawa S."/>
            <person name="Mori H."/>
            <person name="Toyoda A."/>
            <person name="Ijiri A."/>
            <person name="Suzuki S."/>
            <person name="Kurokawa K."/>
            <person name="Kamagata Y."/>
            <person name="Tamaki H."/>
        </authorList>
    </citation>
    <scope>NUCLEOTIDE SEQUENCE [LARGE SCALE GENOMIC DNA]</scope>
    <source>
        <strain evidence="14">BS525</strain>
    </source>
</reference>
<feature type="region of interest" description="Domain IV, binds dsDNA" evidence="8">
    <location>
        <begin position="329"/>
        <end position="450"/>
    </location>
</feature>